<dbReference type="InterPro" id="IPR012677">
    <property type="entry name" value="Nucleotide-bd_a/b_plait_sf"/>
</dbReference>
<feature type="region of interest" description="Disordered" evidence="1">
    <location>
        <begin position="59"/>
        <end position="93"/>
    </location>
</feature>
<dbReference type="EMBL" id="JAUCMX010000013">
    <property type="protein sequence ID" value="KAK3526595.1"/>
    <property type="molecule type" value="Genomic_DNA"/>
</dbReference>
<comment type="caution">
    <text evidence="2">The sequence shown here is derived from an EMBL/GenBank/DDBJ whole genome shotgun (WGS) entry which is preliminary data.</text>
</comment>
<protein>
    <submittedName>
        <fullName evidence="2">Uncharacterized protein</fullName>
    </submittedName>
</protein>
<sequence>MARRLIYPLYQLGNPQMRIFRPTFNMTLVRPGKPQPPDTVQFRISMEHFLQLFQRDPEAYPGQPRDIVSPACPGSSPGPLPGNAPPPYGGSSFRPLVSGILPFRS</sequence>
<reference evidence="2" key="1">
    <citation type="submission" date="2023-06" db="EMBL/GenBank/DDBJ databases">
        <title>Male Hemibagrus guttatus genome.</title>
        <authorList>
            <person name="Bian C."/>
        </authorList>
    </citation>
    <scope>NUCLEOTIDE SEQUENCE</scope>
    <source>
        <strain evidence="2">Male_cb2023</strain>
        <tissue evidence="2">Muscle</tissue>
    </source>
</reference>
<organism evidence="2 3">
    <name type="scientific">Hemibagrus guttatus</name>
    <dbReference type="NCBI Taxonomy" id="175788"/>
    <lineage>
        <taxon>Eukaryota</taxon>
        <taxon>Metazoa</taxon>
        <taxon>Chordata</taxon>
        <taxon>Craniata</taxon>
        <taxon>Vertebrata</taxon>
        <taxon>Euteleostomi</taxon>
        <taxon>Actinopterygii</taxon>
        <taxon>Neopterygii</taxon>
        <taxon>Teleostei</taxon>
        <taxon>Ostariophysi</taxon>
        <taxon>Siluriformes</taxon>
        <taxon>Bagridae</taxon>
        <taxon>Hemibagrus</taxon>
    </lineage>
</organism>
<evidence type="ECO:0000313" key="3">
    <source>
        <dbReference type="Proteomes" id="UP001274896"/>
    </source>
</evidence>
<proteinExistence type="predicted"/>
<name>A0AAE0QP03_9TELE</name>
<gene>
    <name evidence="2" type="ORF">QTP70_030735</name>
</gene>
<dbReference type="Gene3D" id="3.30.70.330">
    <property type="match status" value="1"/>
</dbReference>
<dbReference type="AlphaFoldDB" id="A0AAE0QP03"/>
<evidence type="ECO:0000256" key="1">
    <source>
        <dbReference type="SAM" id="MobiDB-lite"/>
    </source>
</evidence>
<feature type="compositionally biased region" description="Pro residues" evidence="1">
    <location>
        <begin position="76"/>
        <end position="88"/>
    </location>
</feature>
<accession>A0AAE0QP03</accession>
<dbReference type="Proteomes" id="UP001274896">
    <property type="component" value="Unassembled WGS sequence"/>
</dbReference>
<keyword evidence="3" id="KW-1185">Reference proteome</keyword>
<evidence type="ECO:0000313" key="2">
    <source>
        <dbReference type="EMBL" id="KAK3526595.1"/>
    </source>
</evidence>